<reference evidence="1" key="1">
    <citation type="submission" date="2022-08" db="UniProtKB">
        <authorList>
            <consortium name="EnsemblMetazoa"/>
        </authorList>
    </citation>
    <scope>IDENTIFICATION</scope>
    <source>
        <strain evidence="1">05x7-T-G4-1.051#20</strain>
    </source>
</reference>
<dbReference type="AlphaFoldDB" id="A0A8W8KM29"/>
<evidence type="ECO:0000313" key="2">
    <source>
        <dbReference type="Proteomes" id="UP000005408"/>
    </source>
</evidence>
<name>A0A8W8KM29_MAGGI</name>
<evidence type="ECO:0000313" key="1">
    <source>
        <dbReference type="EnsemblMetazoa" id="G24192.2:cds"/>
    </source>
</evidence>
<protein>
    <submittedName>
        <fullName evidence="1">Uncharacterized protein</fullName>
    </submittedName>
</protein>
<dbReference type="Proteomes" id="UP000005408">
    <property type="component" value="Unassembled WGS sequence"/>
</dbReference>
<dbReference type="SUPFAM" id="SSF53067">
    <property type="entry name" value="Actin-like ATPase domain"/>
    <property type="match status" value="1"/>
</dbReference>
<keyword evidence="2" id="KW-1185">Reference proteome</keyword>
<dbReference type="PANTHER" id="PTHR14187:SF5">
    <property type="entry name" value="HEAT SHOCK 70 KDA PROTEIN 12A"/>
    <property type="match status" value="1"/>
</dbReference>
<dbReference type="PANTHER" id="PTHR14187">
    <property type="entry name" value="ALPHA KINASE/ELONGATION FACTOR 2 KINASE"/>
    <property type="match status" value="1"/>
</dbReference>
<dbReference type="InterPro" id="IPR043129">
    <property type="entry name" value="ATPase_NBD"/>
</dbReference>
<accession>A0A8W8KM29</accession>
<proteinExistence type="predicted"/>
<dbReference type="EnsemblMetazoa" id="G24192.2">
    <property type="protein sequence ID" value="G24192.2:cds"/>
    <property type="gene ID" value="G24192"/>
</dbReference>
<organism evidence="1 2">
    <name type="scientific">Magallana gigas</name>
    <name type="common">Pacific oyster</name>
    <name type="synonym">Crassostrea gigas</name>
    <dbReference type="NCBI Taxonomy" id="29159"/>
    <lineage>
        <taxon>Eukaryota</taxon>
        <taxon>Metazoa</taxon>
        <taxon>Spiralia</taxon>
        <taxon>Lophotrochozoa</taxon>
        <taxon>Mollusca</taxon>
        <taxon>Bivalvia</taxon>
        <taxon>Autobranchia</taxon>
        <taxon>Pteriomorphia</taxon>
        <taxon>Ostreida</taxon>
        <taxon>Ostreoidea</taxon>
        <taxon>Ostreidae</taxon>
        <taxon>Magallana</taxon>
    </lineage>
</organism>
<sequence length="359" mass="40728">MDVIIAIKLGISHTSNVCMINYNQPKDCKEFNVVFDTKSNTQLQTTSVTTPTVALFDDKGAIQSYGFEAEIQSKKLDNESNHLLFREFIWDLFCSDEKAGCSSENIKIVEEAAAILLFCLHDKQHTGVTTLDDDTCNRKYIVVECEEDNAAISVLTYTNENMIGILYTDNAEIWKDGHILNDFIEIISLNTRKALLDFFEKYPMEYYNFLQEVKTKLRLTSSDCSKLYLNISSVMLEEKRCSESMQEAVLGTERKDELKFIGDKCVIKSERFQILFTEAGRRIVEYIEKELFDVFADINHIILVGEFAQSPILQDIIKTSFSAKNIIIPCEGNITAVRGAVLLGQRSISVGKKVSSLLF</sequence>